<proteinExistence type="predicted"/>
<evidence type="ECO:0000313" key="2">
    <source>
        <dbReference type="Proteomes" id="UP000295197"/>
    </source>
</evidence>
<dbReference type="Proteomes" id="UP000295197">
    <property type="component" value="Unassembled WGS sequence"/>
</dbReference>
<protein>
    <submittedName>
        <fullName evidence="1">N-formylglutamate amidohydrolase</fullName>
    </submittedName>
</protein>
<accession>A0A4R3W274</accession>
<sequence length="261" mass="30398">MSLEIAYQITTMDSPFWSFAIHDGHTVSEELMPYVKLTDAERLREEDPYTASIADLPINQFVVFTSRFQLDLNRDLDNALYLRPEQAWGLEVFQPALPESFVSQLHKQHQVIYNSIERHIATTIKKYGYFVILDIHSYNAKRESANEIVDESKNPQINLGTFYNTAKWYSFLQHFAQIMKEAGTTTGENLDIRENIKFKGGNLAQHLIKRYGDLGCVISIEFRKDFMDEWSGEVYKDKVVTYNKLLKDTVSAMYNYFQTNK</sequence>
<reference evidence="1 2" key="1">
    <citation type="submission" date="2019-03" db="EMBL/GenBank/DDBJ databases">
        <title>Genomic Encyclopedia of Type Strains, Phase IV (KMG-IV): sequencing the most valuable type-strain genomes for metagenomic binning, comparative biology and taxonomic classification.</title>
        <authorList>
            <person name="Goeker M."/>
        </authorList>
    </citation>
    <scope>NUCLEOTIDE SEQUENCE [LARGE SCALE GENOMIC DNA]</scope>
    <source>
        <strain evidence="1 2">DSM 22362</strain>
    </source>
</reference>
<dbReference type="InterPro" id="IPR007709">
    <property type="entry name" value="N-FG_amidohydro"/>
</dbReference>
<dbReference type="GO" id="GO:0016787">
    <property type="term" value="F:hydrolase activity"/>
    <property type="evidence" value="ECO:0007669"/>
    <property type="project" value="UniProtKB-KW"/>
</dbReference>
<dbReference type="OrthoDB" id="9785840at2"/>
<dbReference type="AlphaFoldDB" id="A0A4R3W274"/>
<dbReference type="Pfam" id="PF05013">
    <property type="entry name" value="FGase"/>
    <property type="match status" value="1"/>
</dbReference>
<dbReference type="Gene3D" id="3.40.630.40">
    <property type="entry name" value="Zn-dependent exopeptidases"/>
    <property type="match status" value="1"/>
</dbReference>
<organism evidence="1 2">
    <name type="scientific">Sphingobacterium alimentarium</name>
    <dbReference type="NCBI Taxonomy" id="797292"/>
    <lineage>
        <taxon>Bacteria</taxon>
        <taxon>Pseudomonadati</taxon>
        <taxon>Bacteroidota</taxon>
        <taxon>Sphingobacteriia</taxon>
        <taxon>Sphingobacteriales</taxon>
        <taxon>Sphingobacteriaceae</taxon>
        <taxon>Sphingobacterium</taxon>
    </lineage>
</organism>
<dbReference type="SUPFAM" id="SSF53187">
    <property type="entry name" value="Zn-dependent exopeptidases"/>
    <property type="match status" value="1"/>
</dbReference>
<gene>
    <name evidence="1" type="ORF">EDC17_100348</name>
</gene>
<evidence type="ECO:0000313" key="1">
    <source>
        <dbReference type="EMBL" id="TCV19949.1"/>
    </source>
</evidence>
<name>A0A4R3W274_9SPHI</name>
<keyword evidence="1" id="KW-0378">Hydrolase</keyword>
<dbReference type="RefSeq" id="WP_132776386.1">
    <property type="nucleotide sequence ID" value="NZ_SMBZ01000003.1"/>
</dbReference>
<comment type="caution">
    <text evidence="1">The sequence shown here is derived from an EMBL/GenBank/DDBJ whole genome shotgun (WGS) entry which is preliminary data.</text>
</comment>
<dbReference type="EMBL" id="SMBZ01000003">
    <property type="protein sequence ID" value="TCV19949.1"/>
    <property type="molecule type" value="Genomic_DNA"/>
</dbReference>
<keyword evidence="2" id="KW-1185">Reference proteome</keyword>